<protein>
    <submittedName>
        <fullName evidence="1 2">Uncharacterized protein</fullName>
    </submittedName>
</protein>
<dbReference type="Gramene" id="KRH58891">
    <property type="protein sequence ID" value="KRH58891"/>
    <property type="gene ID" value="GLYMA_05G154500"/>
</dbReference>
<reference evidence="1" key="3">
    <citation type="submission" date="2018-07" db="EMBL/GenBank/DDBJ databases">
        <title>WGS assembly of Glycine max.</title>
        <authorList>
            <person name="Schmutz J."/>
            <person name="Cannon S."/>
            <person name="Schlueter J."/>
            <person name="Ma J."/>
            <person name="Mitros T."/>
            <person name="Nelson W."/>
            <person name="Hyten D."/>
            <person name="Song Q."/>
            <person name="Thelen J."/>
            <person name="Cheng J."/>
            <person name="Xu D."/>
            <person name="Hellsten U."/>
            <person name="May G."/>
            <person name="Yu Y."/>
            <person name="Sakurai T."/>
            <person name="Umezawa T."/>
            <person name="Bhattacharyya M."/>
            <person name="Sandhu D."/>
            <person name="Valliyodan B."/>
            <person name="Lindquist E."/>
            <person name="Peto M."/>
            <person name="Grant D."/>
            <person name="Shu S."/>
            <person name="Goodstein D."/>
            <person name="Barry K."/>
            <person name="Futrell-Griggs M."/>
            <person name="Abernathy B."/>
            <person name="Du J."/>
            <person name="Tian Z."/>
            <person name="Zhu L."/>
            <person name="Gill N."/>
            <person name="Joshi T."/>
            <person name="Libault M."/>
            <person name="Sethuraman A."/>
            <person name="Zhang X."/>
            <person name="Shinozaki K."/>
            <person name="Nguyen H."/>
            <person name="Wing R."/>
            <person name="Cregan P."/>
            <person name="Specht J."/>
            <person name="Grimwood J."/>
            <person name="Rokhsar D."/>
            <person name="Stacey G."/>
            <person name="Shoemaker R."/>
            <person name="Jackson S."/>
        </authorList>
    </citation>
    <scope>NUCLEOTIDE SEQUENCE</scope>
    <source>
        <tissue evidence="1">Callus</tissue>
    </source>
</reference>
<gene>
    <name evidence="1" type="ORF">GLYMA_05G154500</name>
</gene>
<evidence type="ECO:0000313" key="2">
    <source>
        <dbReference type="EnsemblPlants" id="KRH58891"/>
    </source>
</evidence>
<reference evidence="2" key="2">
    <citation type="submission" date="2018-02" db="UniProtKB">
        <authorList>
            <consortium name="EnsemblPlants"/>
        </authorList>
    </citation>
    <scope>IDENTIFICATION</scope>
    <source>
        <strain evidence="2">Williams 82</strain>
    </source>
</reference>
<keyword evidence="3" id="KW-1185">Reference proteome</keyword>
<name>A0A0R0K2B0_SOYBN</name>
<reference evidence="1 2" key="1">
    <citation type="journal article" date="2010" name="Nature">
        <title>Genome sequence of the palaeopolyploid soybean.</title>
        <authorList>
            <person name="Schmutz J."/>
            <person name="Cannon S.B."/>
            <person name="Schlueter J."/>
            <person name="Ma J."/>
            <person name="Mitros T."/>
            <person name="Nelson W."/>
            <person name="Hyten D.L."/>
            <person name="Song Q."/>
            <person name="Thelen J.J."/>
            <person name="Cheng J."/>
            <person name="Xu D."/>
            <person name="Hellsten U."/>
            <person name="May G.D."/>
            <person name="Yu Y."/>
            <person name="Sakurai T."/>
            <person name="Umezawa T."/>
            <person name="Bhattacharyya M.K."/>
            <person name="Sandhu D."/>
            <person name="Valliyodan B."/>
            <person name="Lindquist E."/>
            <person name="Peto M."/>
            <person name="Grant D."/>
            <person name="Shu S."/>
            <person name="Goodstein D."/>
            <person name="Barry K."/>
            <person name="Futrell-Griggs M."/>
            <person name="Abernathy B."/>
            <person name="Du J."/>
            <person name="Tian Z."/>
            <person name="Zhu L."/>
            <person name="Gill N."/>
            <person name="Joshi T."/>
            <person name="Libault M."/>
            <person name="Sethuraman A."/>
            <person name="Zhang X.-C."/>
            <person name="Shinozaki K."/>
            <person name="Nguyen H.T."/>
            <person name="Wing R.A."/>
            <person name="Cregan P."/>
            <person name="Specht J."/>
            <person name="Grimwood J."/>
            <person name="Rokhsar D."/>
            <person name="Stacey G."/>
            <person name="Shoemaker R.C."/>
            <person name="Jackson S.A."/>
        </authorList>
    </citation>
    <scope>NUCLEOTIDE SEQUENCE [LARGE SCALE GENOMIC DNA]</scope>
    <source>
        <strain evidence="2">cv. Williams 82</strain>
        <tissue evidence="1">Callus</tissue>
    </source>
</reference>
<dbReference type="InParanoid" id="A0A0R0K2B0"/>
<dbReference type="EMBL" id="CM000838">
    <property type="protein sequence ID" value="KRH58891.1"/>
    <property type="molecule type" value="Genomic_DNA"/>
</dbReference>
<dbReference type="AlphaFoldDB" id="A0A0R0K2B0"/>
<organism evidence="1">
    <name type="scientific">Glycine max</name>
    <name type="common">Soybean</name>
    <name type="synonym">Glycine hispida</name>
    <dbReference type="NCBI Taxonomy" id="3847"/>
    <lineage>
        <taxon>Eukaryota</taxon>
        <taxon>Viridiplantae</taxon>
        <taxon>Streptophyta</taxon>
        <taxon>Embryophyta</taxon>
        <taxon>Tracheophyta</taxon>
        <taxon>Spermatophyta</taxon>
        <taxon>Magnoliopsida</taxon>
        <taxon>eudicotyledons</taxon>
        <taxon>Gunneridae</taxon>
        <taxon>Pentapetalae</taxon>
        <taxon>rosids</taxon>
        <taxon>fabids</taxon>
        <taxon>Fabales</taxon>
        <taxon>Fabaceae</taxon>
        <taxon>Papilionoideae</taxon>
        <taxon>50 kb inversion clade</taxon>
        <taxon>NPAAA clade</taxon>
        <taxon>indigoferoid/millettioid clade</taxon>
        <taxon>Phaseoleae</taxon>
        <taxon>Glycine</taxon>
        <taxon>Glycine subgen. Soja</taxon>
    </lineage>
</organism>
<evidence type="ECO:0000313" key="3">
    <source>
        <dbReference type="Proteomes" id="UP000008827"/>
    </source>
</evidence>
<proteinExistence type="predicted"/>
<accession>A0A0R0K2B0</accession>
<sequence>MIEPLNGFIPCKSNATLDYVVFLFQLHQLPMASLIESLDGFTPFSCKSNVIEQLEYNAIRLLLIED</sequence>
<dbReference type="EnsemblPlants" id="KRH58891">
    <property type="protein sequence ID" value="KRH58891"/>
    <property type="gene ID" value="GLYMA_05G154500"/>
</dbReference>
<evidence type="ECO:0000313" key="1">
    <source>
        <dbReference type="EMBL" id="KRH58891.1"/>
    </source>
</evidence>
<dbReference type="Proteomes" id="UP000008827">
    <property type="component" value="Chromosome 5"/>
</dbReference>